<dbReference type="Pfam" id="PF03795">
    <property type="entry name" value="YCII"/>
    <property type="match status" value="1"/>
</dbReference>
<sequence>MTFIVLFEDADGKEHLRQAHMADHLAFLAANAGIITAAGPLFAANGDGHGGMWNVATEDVASVEALVRADPFYPTGLRKTYTVLEWRHVFRDGAPVKP</sequence>
<feature type="domain" description="YCII-related" evidence="2">
    <location>
        <begin position="1"/>
        <end position="87"/>
    </location>
</feature>
<dbReference type="Proteomes" id="UP001364156">
    <property type="component" value="Chromosome"/>
</dbReference>
<dbReference type="RefSeq" id="WP_338550794.1">
    <property type="nucleotide sequence ID" value="NZ_CP146069.1"/>
</dbReference>
<comment type="similarity">
    <text evidence="1">Belongs to the YciI family.</text>
</comment>
<evidence type="ECO:0000259" key="2">
    <source>
        <dbReference type="Pfam" id="PF03795"/>
    </source>
</evidence>
<protein>
    <submittedName>
        <fullName evidence="3">YciI family protein</fullName>
    </submittedName>
</protein>
<evidence type="ECO:0000313" key="4">
    <source>
        <dbReference type="Proteomes" id="UP001364156"/>
    </source>
</evidence>
<dbReference type="InterPro" id="IPR011008">
    <property type="entry name" value="Dimeric_a/b-barrel"/>
</dbReference>
<dbReference type="SUPFAM" id="SSF54909">
    <property type="entry name" value="Dimeric alpha+beta barrel"/>
    <property type="match status" value="1"/>
</dbReference>
<evidence type="ECO:0000313" key="3">
    <source>
        <dbReference type="EMBL" id="WWR47970.1"/>
    </source>
</evidence>
<organism evidence="3 4">
    <name type="scientific">Roseovarius phycicola</name>
    <dbReference type="NCBI Taxonomy" id="3080976"/>
    <lineage>
        <taxon>Bacteria</taxon>
        <taxon>Pseudomonadati</taxon>
        <taxon>Pseudomonadota</taxon>
        <taxon>Alphaproteobacteria</taxon>
        <taxon>Rhodobacterales</taxon>
        <taxon>Roseobacteraceae</taxon>
        <taxon>Roseovarius</taxon>
    </lineage>
</organism>
<accession>A0ABZ2HRR7</accession>
<dbReference type="EMBL" id="CP146069">
    <property type="protein sequence ID" value="WWR47970.1"/>
    <property type="molecule type" value="Genomic_DNA"/>
</dbReference>
<gene>
    <name evidence="3" type="ORF">RZ517_07325</name>
</gene>
<proteinExistence type="inferred from homology"/>
<reference evidence="3 4" key="1">
    <citation type="submission" date="2023-10" db="EMBL/GenBank/DDBJ databases">
        <title>Roseovarius strain S88 nov., isolated from a marine algae.</title>
        <authorList>
            <person name="Lee M.W."/>
            <person name="Lee J.K."/>
            <person name="Kim J.M."/>
            <person name="Choi D.G."/>
            <person name="Baek J.H."/>
            <person name="Bayburt H."/>
            <person name="Jung J.J."/>
            <person name="Han D.M."/>
            <person name="Jeon C.O."/>
        </authorList>
    </citation>
    <scope>NUCLEOTIDE SEQUENCE [LARGE SCALE GENOMIC DNA]</scope>
    <source>
        <strain evidence="3 4">S88</strain>
    </source>
</reference>
<keyword evidence="4" id="KW-1185">Reference proteome</keyword>
<evidence type="ECO:0000256" key="1">
    <source>
        <dbReference type="ARBA" id="ARBA00007689"/>
    </source>
</evidence>
<name>A0ABZ2HRR7_9RHOB</name>
<dbReference type="InterPro" id="IPR005545">
    <property type="entry name" value="YCII"/>
</dbReference>
<dbReference type="Gene3D" id="3.30.70.1060">
    <property type="entry name" value="Dimeric alpha+beta barrel"/>
    <property type="match status" value="1"/>
</dbReference>